<dbReference type="InterPro" id="IPR008265">
    <property type="entry name" value="Lipase_GDSL_AS"/>
</dbReference>
<dbReference type="Pfam" id="PF13472">
    <property type="entry name" value="Lipase_GDSL_2"/>
    <property type="match status" value="1"/>
</dbReference>
<dbReference type="GO" id="GO:0004622">
    <property type="term" value="F:phosphatidylcholine lysophospholipase activity"/>
    <property type="evidence" value="ECO:0007669"/>
    <property type="project" value="TreeGrafter"/>
</dbReference>
<dbReference type="PANTHER" id="PTHR30383">
    <property type="entry name" value="THIOESTERASE 1/PROTEASE 1/LYSOPHOSPHOLIPASE L1"/>
    <property type="match status" value="1"/>
</dbReference>
<protein>
    <recommendedName>
        <fullName evidence="1">SGNH hydrolase-type esterase domain-containing protein</fullName>
    </recommendedName>
</protein>
<dbReference type="InterPro" id="IPR036514">
    <property type="entry name" value="SGNH_hydro_sf"/>
</dbReference>
<dbReference type="Gene3D" id="3.40.50.1110">
    <property type="entry name" value="SGNH hydrolase"/>
    <property type="match status" value="1"/>
</dbReference>
<dbReference type="SUPFAM" id="SSF52266">
    <property type="entry name" value="SGNH hydrolase"/>
    <property type="match status" value="1"/>
</dbReference>
<dbReference type="PROSITE" id="PS01098">
    <property type="entry name" value="LIPASE_GDSL_SER"/>
    <property type="match status" value="1"/>
</dbReference>
<evidence type="ECO:0000313" key="2">
    <source>
        <dbReference type="EMBL" id="RSU08955.1"/>
    </source>
</evidence>
<reference evidence="2 3" key="1">
    <citation type="submission" date="2017-05" db="EMBL/GenBank/DDBJ databases">
        <title>Vagococcus spp. assemblies.</title>
        <authorList>
            <person name="Gulvik C.A."/>
        </authorList>
    </citation>
    <scope>NUCLEOTIDE SEQUENCE [LARGE SCALE GENOMIC DNA]</scope>
    <source>
        <strain evidence="2 3">CCUG 51432</strain>
    </source>
</reference>
<accession>A0A430ALI2</accession>
<dbReference type="GO" id="GO:0006629">
    <property type="term" value="P:lipid metabolic process"/>
    <property type="evidence" value="ECO:0007669"/>
    <property type="project" value="InterPro"/>
</dbReference>
<sequence>MLVSKKGWNNLTKIILFGDSITAGWNEEGITDALTSKVAAIFPEDHIINAGIPGDTTSDGLKRLEAHVLRYQPDIVTLFFGANDVAIDRLISLNKYLANMVDIIEKIGPEKVILFSAPYTKQAIRKFDRPLSRCRKFSDGLAELAEEKGLPFVNVLDEMINSERADEWLQEDGLHFSDYGYQRLGELFTQKIMEKKRELNND</sequence>
<keyword evidence="3" id="KW-1185">Reference proteome</keyword>
<dbReference type="EMBL" id="NGKA01000029">
    <property type="protein sequence ID" value="RSU08955.1"/>
    <property type="molecule type" value="Genomic_DNA"/>
</dbReference>
<dbReference type="InterPro" id="IPR051532">
    <property type="entry name" value="Ester_Hydrolysis_Enzymes"/>
</dbReference>
<dbReference type="AlphaFoldDB" id="A0A430ALI2"/>
<dbReference type="InterPro" id="IPR013830">
    <property type="entry name" value="SGNH_hydro"/>
</dbReference>
<feature type="domain" description="SGNH hydrolase-type esterase" evidence="1">
    <location>
        <begin position="16"/>
        <end position="183"/>
    </location>
</feature>
<evidence type="ECO:0000313" key="3">
    <source>
        <dbReference type="Proteomes" id="UP000287605"/>
    </source>
</evidence>
<name>A0A430ALI2_9ENTE</name>
<comment type="caution">
    <text evidence="2">The sequence shown here is derived from an EMBL/GenBank/DDBJ whole genome shotgun (WGS) entry which is preliminary data.</text>
</comment>
<organism evidence="2 3">
    <name type="scientific">Vagococcus elongatus</name>
    <dbReference type="NCBI Taxonomy" id="180344"/>
    <lineage>
        <taxon>Bacteria</taxon>
        <taxon>Bacillati</taxon>
        <taxon>Bacillota</taxon>
        <taxon>Bacilli</taxon>
        <taxon>Lactobacillales</taxon>
        <taxon>Enterococcaceae</taxon>
        <taxon>Vagococcus</taxon>
    </lineage>
</organism>
<evidence type="ECO:0000259" key="1">
    <source>
        <dbReference type="Pfam" id="PF13472"/>
    </source>
</evidence>
<dbReference type="OrthoDB" id="388542at2"/>
<dbReference type="Proteomes" id="UP000287605">
    <property type="component" value="Unassembled WGS sequence"/>
</dbReference>
<dbReference type="PANTHER" id="PTHR30383:SF5">
    <property type="entry name" value="SGNH HYDROLASE-TYPE ESTERASE DOMAIN-CONTAINING PROTEIN"/>
    <property type="match status" value="1"/>
</dbReference>
<proteinExistence type="predicted"/>
<gene>
    <name evidence="2" type="ORF">CBF29_12660</name>
</gene>